<dbReference type="AlphaFoldDB" id="A0A926GFE2"/>
<evidence type="ECO:0000256" key="1">
    <source>
        <dbReference type="SAM" id="MobiDB-lite"/>
    </source>
</evidence>
<protein>
    <submittedName>
        <fullName evidence="3">Peptidase</fullName>
    </submittedName>
</protein>
<keyword evidence="4" id="KW-1185">Reference proteome</keyword>
<dbReference type="Pfam" id="PF10026">
    <property type="entry name" value="DUF2268"/>
    <property type="match status" value="1"/>
</dbReference>
<organism evidence="3 4">
    <name type="scientific">Paracoccus amoyensis</name>
    <dbReference type="NCBI Taxonomy" id="2760093"/>
    <lineage>
        <taxon>Bacteria</taxon>
        <taxon>Pseudomonadati</taxon>
        <taxon>Pseudomonadota</taxon>
        <taxon>Alphaproteobacteria</taxon>
        <taxon>Rhodobacterales</taxon>
        <taxon>Paracoccaceae</taxon>
        <taxon>Paracoccus</taxon>
    </lineage>
</organism>
<dbReference type="InterPro" id="IPR018728">
    <property type="entry name" value="DUF2268"/>
</dbReference>
<name>A0A926GFE2_9RHOB</name>
<evidence type="ECO:0000313" key="4">
    <source>
        <dbReference type="Proteomes" id="UP000608594"/>
    </source>
</evidence>
<reference evidence="3" key="1">
    <citation type="submission" date="2020-08" db="EMBL/GenBank/DDBJ databases">
        <title>Paracoccus amoyensis sp. nov., isolated from the surface seawater at coast of Xiamen, Fujian.</title>
        <authorList>
            <person name="Lyu L."/>
        </authorList>
    </citation>
    <scope>NUCLEOTIDE SEQUENCE</scope>
    <source>
        <strain evidence="3">11-3</strain>
    </source>
</reference>
<sequence>MSEVRAATRDAVAKVSERADLPRFDLVVRAGSDVIPDWGVAGHTPAAGVVYLTVNPDRFDAALTVRTLVRQMHHLIRWDGPGYGKSLGEALVSEGLAGHFVLQVLGGKPDPWDVTTLATGLARKAMNEWARPDYDHARWFQGKGDIRKWAGYGLGHKLVAEHLAQNTGADAVTLATTRVDAFRPTMRKLVNEDGPAPLRDGGDEGEPFSDAANDAAGTTEEMEKPADSQG</sequence>
<accession>A0A926GFE2</accession>
<evidence type="ECO:0000313" key="3">
    <source>
        <dbReference type="EMBL" id="MBC9246087.1"/>
    </source>
</evidence>
<dbReference type="Proteomes" id="UP000608594">
    <property type="component" value="Unassembled WGS sequence"/>
</dbReference>
<dbReference type="EMBL" id="JACOQL010000002">
    <property type="protein sequence ID" value="MBC9246087.1"/>
    <property type="molecule type" value="Genomic_DNA"/>
</dbReference>
<proteinExistence type="predicted"/>
<comment type="caution">
    <text evidence="3">The sequence shown here is derived from an EMBL/GenBank/DDBJ whole genome shotgun (WGS) entry which is preliminary data.</text>
</comment>
<feature type="compositionally biased region" description="Basic and acidic residues" evidence="1">
    <location>
        <begin position="221"/>
        <end position="230"/>
    </location>
</feature>
<feature type="domain" description="DUF2268" evidence="2">
    <location>
        <begin position="12"/>
        <end position="168"/>
    </location>
</feature>
<gene>
    <name evidence="3" type="ORF">H4P12_05035</name>
</gene>
<feature type="region of interest" description="Disordered" evidence="1">
    <location>
        <begin position="189"/>
        <end position="230"/>
    </location>
</feature>
<evidence type="ECO:0000259" key="2">
    <source>
        <dbReference type="Pfam" id="PF10026"/>
    </source>
</evidence>